<organism evidence="1">
    <name type="scientific">marine metagenome</name>
    <dbReference type="NCBI Taxonomy" id="408172"/>
    <lineage>
        <taxon>unclassified sequences</taxon>
        <taxon>metagenomes</taxon>
        <taxon>ecological metagenomes</taxon>
    </lineage>
</organism>
<dbReference type="EMBL" id="UINC01199082">
    <property type="protein sequence ID" value="SVE17338.1"/>
    <property type="molecule type" value="Genomic_DNA"/>
</dbReference>
<dbReference type="AlphaFoldDB" id="A0A383BD32"/>
<feature type="non-terminal residue" evidence="1">
    <location>
        <position position="42"/>
    </location>
</feature>
<proteinExistence type="predicted"/>
<protein>
    <submittedName>
        <fullName evidence="1">Uncharacterized protein</fullName>
    </submittedName>
</protein>
<sequence length="42" mass="5001">MKPFKINRGLDEIFNHCIELMHQGHSVEDCVELYDSQRIQLL</sequence>
<accession>A0A383BD32</accession>
<evidence type="ECO:0000313" key="1">
    <source>
        <dbReference type="EMBL" id="SVE17338.1"/>
    </source>
</evidence>
<gene>
    <name evidence="1" type="ORF">METZ01_LOCUS470192</name>
</gene>
<reference evidence="1" key="1">
    <citation type="submission" date="2018-05" db="EMBL/GenBank/DDBJ databases">
        <authorList>
            <person name="Lanie J.A."/>
            <person name="Ng W.-L."/>
            <person name="Kazmierczak K.M."/>
            <person name="Andrzejewski T.M."/>
            <person name="Davidsen T.M."/>
            <person name="Wayne K.J."/>
            <person name="Tettelin H."/>
            <person name="Glass J.I."/>
            <person name="Rusch D."/>
            <person name="Podicherti R."/>
            <person name="Tsui H.-C.T."/>
            <person name="Winkler M.E."/>
        </authorList>
    </citation>
    <scope>NUCLEOTIDE SEQUENCE</scope>
</reference>
<name>A0A383BD32_9ZZZZ</name>